<keyword evidence="4" id="KW-1185">Reference proteome</keyword>
<dbReference type="AlphaFoldDB" id="A0A4D6NBK4"/>
<evidence type="ECO:0000313" key="4">
    <source>
        <dbReference type="Proteomes" id="UP000501690"/>
    </source>
</evidence>
<name>A0A4D6NBK4_VIGUN</name>
<evidence type="ECO:0000256" key="2">
    <source>
        <dbReference type="SAM" id="MobiDB-lite"/>
    </source>
</evidence>
<dbReference type="EMBL" id="CP039354">
    <property type="protein sequence ID" value="QCE10144.1"/>
    <property type="molecule type" value="Genomic_DNA"/>
</dbReference>
<sequence length="317" mass="35278">MSSISDSVSLSSLGSGSDRSGRDGRSTERVGREQLFGENKIRVGGRGRANTIFLVPVVAVVELYIRLPFYDFTIRVLRLLNVAPMQLHPNSWHTYMRSRESDRAATVESIEVPNLQEPLVEVHVHGGSKRKAELLASLGRRKDVKKVRATLLGPRSSSGGKGPEAGLIEFPETVVHRDIEINLVGSLYQRELREGSRSKIEELQDSEKKLKGKIANLEADYDELKEKHEGLKVDLEDLKGCIIQEHINSFQKGLRQAAFFCKDVDLSDSRFDVNKDVVDGQLISEVESNPEEESGRVTVEDDMNGEEVVAVVGEKPD</sequence>
<accession>A0A4D6NBK4</accession>
<dbReference type="Proteomes" id="UP000501690">
    <property type="component" value="Linkage Group LG10"/>
</dbReference>
<feature type="region of interest" description="Disordered" evidence="2">
    <location>
        <begin position="1"/>
        <end position="31"/>
    </location>
</feature>
<gene>
    <name evidence="3" type="ORF">DEO72_LG10g1370</name>
</gene>
<evidence type="ECO:0000256" key="1">
    <source>
        <dbReference type="SAM" id="Coils"/>
    </source>
</evidence>
<feature type="compositionally biased region" description="Basic and acidic residues" evidence="2">
    <location>
        <begin position="19"/>
        <end position="31"/>
    </location>
</feature>
<evidence type="ECO:0000313" key="3">
    <source>
        <dbReference type="EMBL" id="QCE10144.1"/>
    </source>
</evidence>
<protein>
    <submittedName>
        <fullName evidence="3">Uncharacterized protein</fullName>
    </submittedName>
</protein>
<proteinExistence type="predicted"/>
<feature type="compositionally biased region" description="Low complexity" evidence="2">
    <location>
        <begin position="1"/>
        <end position="18"/>
    </location>
</feature>
<organism evidence="3 4">
    <name type="scientific">Vigna unguiculata</name>
    <name type="common">Cowpea</name>
    <dbReference type="NCBI Taxonomy" id="3917"/>
    <lineage>
        <taxon>Eukaryota</taxon>
        <taxon>Viridiplantae</taxon>
        <taxon>Streptophyta</taxon>
        <taxon>Embryophyta</taxon>
        <taxon>Tracheophyta</taxon>
        <taxon>Spermatophyta</taxon>
        <taxon>Magnoliopsida</taxon>
        <taxon>eudicotyledons</taxon>
        <taxon>Gunneridae</taxon>
        <taxon>Pentapetalae</taxon>
        <taxon>rosids</taxon>
        <taxon>fabids</taxon>
        <taxon>Fabales</taxon>
        <taxon>Fabaceae</taxon>
        <taxon>Papilionoideae</taxon>
        <taxon>50 kb inversion clade</taxon>
        <taxon>NPAAA clade</taxon>
        <taxon>indigoferoid/millettioid clade</taxon>
        <taxon>Phaseoleae</taxon>
        <taxon>Vigna</taxon>
    </lineage>
</organism>
<reference evidence="3 4" key="1">
    <citation type="submission" date="2019-04" db="EMBL/GenBank/DDBJ databases">
        <title>An improved genome assembly and genetic linkage map for asparagus bean, Vigna unguiculata ssp. sesquipedialis.</title>
        <authorList>
            <person name="Xia Q."/>
            <person name="Zhang R."/>
            <person name="Dong Y."/>
        </authorList>
    </citation>
    <scope>NUCLEOTIDE SEQUENCE [LARGE SCALE GENOMIC DNA]</scope>
    <source>
        <tissue evidence="3">Leaf</tissue>
    </source>
</reference>
<feature type="coiled-coil region" evidence="1">
    <location>
        <begin position="200"/>
        <end position="241"/>
    </location>
</feature>
<keyword evidence="1" id="KW-0175">Coiled coil</keyword>